<reference evidence="1 2" key="1">
    <citation type="journal article" date="2006" name="Science">
        <title>The genome of black cottonwood, Populus trichocarpa (Torr. &amp; Gray).</title>
        <authorList>
            <person name="Tuskan G.A."/>
            <person name="Difazio S."/>
            <person name="Jansson S."/>
            <person name="Bohlmann J."/>
            <person name="Grigoriev I."/>
            <person name="Hellsten U."/>
            <person name="Putnam N."/>
            <person name="Ralph S."/>
            <person name="Rombauts S."/>
            <person name="Salamov A."/>
            <person name="Schein J."/>
            <person name="Sterck L."/>
            <person name="Aerts A."/>
            <person name="Bhalerao R.R."/>
            <person name="Bhalerao R.P."/>
            <person name="Blaudez D."/>
            <person name="Boerjan W."/>
            <person name="Brun A."/>
            <person name="Brunner A."/>
            <person name="Busov V."/>
            <person name="Campbell M."/>
            <person name="Carlson J."/>
            <person name="Chalot M."/>
            <person name="Chapman J."/>
            <person name="Chen G.L."/>
            <person name="Cooper D."/>
            <person name="Coutinho P.M."/>
            <person name="Couturier J."/>
            <person name="Covert S."/>
            <person name="Cronk Q."/>
            <person name="Cunningham R."/>
            <person name="Davis J."/>
            <person name="Degroeve S."/>
            <person name="Dejardin A."/>
            <person name="Depamphilis C."/>
            <person name="Detter J."/>
            <person name="Dirks B."/>
            <person name="Dubchak I."/>
            <person name="Duplessis S."/>
            <person name="Ehlting J."/>
            <person name="Ellis B."/>
            <person name="Gendler K."/>
            <person name="Goodstein D."/>
            <person name="Gribskov M."/>
            <person name="Grimwood J."/>
            <person name="Groover A."/>
            <person name="Gunter L."/>
            <person name="Hamberger B."/>
            <person name="Heinze B."/>
            <person name="Helariutta Y."/>
            <person name="Henrissat B."/>
            <person name="Holligan D."/>
            <person name="Holt R."/>
            <person name="Huang W."/>
            <person name="Islam-Faridi N."/>
            <person name="Jones S."/>
            <person name="Jones-Rhoades M."/>
            <person name="Jorgensen R."/>
            <person name="Joshi C."/>
            <person name="Kangasjarvi J."/>
            <person name="Karlsson J."/>
            <person name="Kelleher C."/>
            <person name="Kirkpatrick R."/>
            <person name="Kirst M."/>
            <person name="Kohler A."/>
            <person name="Kalluri U."/>
            <person name="Larimer F."/>
            <person name="Leebens-Mack J."/>
            <person name="Leple J.C."/>
            <person name="Locascio P."/>
            <person name="Lou Y."/>
            <person name="Lucas S."/>
            <person name="Martin F."/>
            <person name="Montanini B."/>
            <person name="Napoli C."/>
            <person name="Nelson D.R."/>
            <person name="Nelson C."/>
            <person name="Nieminen K."/>
            <person name="Nilsson O."/>
            <person name="Pereda V."/>
            <person name="Peter G."/>
            <person name="Philippe R."/>
            <person name="Pilate G."/>
            <person name="Poliakov A."/>
            <person name="Razumovskaya J."/>
            <person name="Richardson P."/>
            <person name="Rinaldi C."/>
            <person name="Ritland K."/>
            <person name="Rouze P."/>
            <person name="Ryaboy D."/>
            <person name="Schmutz J."/>
            <person name="Schrader J."/>
            <person name="Segerman B."/>
            <person name="Shin H."/>
            <person name="Siddiqui A."/>
            <person name="Sterky F."/>
            <person name="Terry A."/>
            <person name="Tsai C.J."/>
            <person name="Uberbacher E."/>
            <person name="Unneberg P."/>
            <person name="Vahala J."/>
            <person name="Wall K."/>
            <person name="Wessler S."/>
            <person name="Yang G."/>
            <person name="Yin T."/>
            <person name="Douglas C."/>
            <person name="Marra M."/>
            <person name="Sandberg G."/>
            <person name="Van de Peer Y."/>
            <person name="Rokhsar D."/>
        </authorList>
    </citation>
    <scope>NUCLEOTIDE SEQUENCE [LARGE SCALE GENOMIC DNA]</scope>
    <source>
        <strain evidence="2">cv. Nisqually</strain>
    </source>
</reference>
<name>A0A2K2BM73_POPTR</name>
<evidence type="ECO:0000313" key="2">
    <source>
        <dbReference type="Proteomes" id="UP000006729"/>
    </source>
</evidence>
<gene>
    <name evidence="1" type="ORF">POPTR_002G211500</name>
</gene>
<organism evidence="1 2">
    <name type="scientific">Populus trichocarpa</name>
    <name type="common">Western balsam poplar</name>
    <name type="synonym">Populus balsamifera subsp. trichocarpa</name>
    <dbReference type="NCBI Taxonomy" id="3694"/>
    <lineage>
        <taxon>Eukaryota</taxon>
        <taxon>Viridiplantae</taxon>
        <taxon>Streptophyta</taxon>
        <taxon>Embryophyta</taxon>
        <taxon>Tracheophyta</taxon>
        <taxon>Spermatophyta</taxon>
        <taxon>Magnoliopsida</taxon>
        <taxon>eudicotyledons</taxon>
        <taxon>Gunneridae</taxon>
        <taxon>Pentapetalae</taxon>
        <taxon>rosids</taxon>
        <taxon>fabids</taxon>
        <taxon>Malpighiales</taxon>
        <taxon>Salicaceae</taxon>
        <taxon>Saliceae</taxon>
        <taxon>Populus</taxon>
    </lineage>
</organism>
<accession>A0A2K2BM73</accession>
<evidence type="ECO:0000313" key="1">
    <source>
        <dbReference type="EMBL" id="PNT50877.1"/>
    </source>
</evidence>
<dbReference type="AlphaFoldDB" id="A0A2K2BM73"/>
<protein>
    <submittedName>
        <fullName evidence="1">Uncharacterized protein</fullName>
    </submittedName>
</protein>
<keyword evidence="2" id="KW-1185">Reference proteome</keyword>
<dbReference type="EMBL" id="CM009291">
    <property type="protein sequence ID" value="PNT50877.1"/>
    <property type="molecule type" value="Genomic_DNA"/>
</dbReference>
<sequence length="105" mass="11878">MQSSLHLSDSRYRSKVLIRKDGLIMPFVRISCFLRSSEVNPHSGAFVYQFQWLSLALPSSSSSFWNIPNSHQKQASRALIWVWVGYGAPMDGSPSTWDFPDGINV</sequence>
<dbReference type="InParanoid" id="A0A2K2BM73"/>
<proteinExistence type="predicted"/>
<dbReference type="Proteomes" id="UP000006729">
    <property type="component" value="Chromosome 2"/>
</dbReference>